<comment type="caution">
    <text evidence="1">The sequence shown here is derived from an EMBL/GenBank/DDBJ whole genome shotgun (WGS) entry which is preliminary data.</text>
</comment>
<sequence>MPASLPQVAEPVIPIPIPEPAPPLPVQIIPMPSSPAGRSTTLGDLDLDPVPVIARAPSPSASTTTAATSALGAGAKGKKGKKKGKGEVTLAVLSRRTCSGGSEHALSWIYGGSPGTPPGDPARPAATTTRGRSRRRSPGSGARRRGRRADGTPRSGRRRRRRSGGGLRRAGVRLAQPKETASQVEDEREQEGVGEGGRAAQDLGWERRLESIEARQRRMEEMLAEIARSLSANAHTRAKAGVERAGDPGRVIRADGAMQPFLGPAIRQSLCWSIQILVRARLHAGVWTFAALQIFRDRESTAPVSSAGEQLPLALRHAKALWDGLWLIAPSEDWPCLLSSACRSRLGFGLLGSRIDLQCHCRVAWLATAPWPVLGRAADCSGVRAVT</sequence>
<dbReference type="Proteomes" id="UP001144978">
    <property type="component" value="Unassembled WGS sequence"/>
</dbReference>
<organism evidence="1 2">
    <name type="scientific">Trametes sanguinea</name>
    <dbReference type="NCBI Taxonomy" id="158606"/>
    <lineage>
        <taxon>Eukaryota</taxon>
        <taxon>Fungi</taxon>
        <taxon>Dikarya</taxon>
        <taxon>Basidiomycota</taxon>
        <taxon>Agaricomycotina</taxon>
        <taxon>Agaricomycetes</taxon>
        <taxon>Polyporales</taxon>
        <taxon>Polyporaceae</taxon>
        <taxon>Trametes</taxon>
    </lineage>
</organism>
<accession>A0ACC1N179</accession>
<reference evidence="1" key="1">
    <citation type="submission" date="2022-08" db="EMBL/GenBank/DDBJ databases">
        <title>Genome Sequence of Pycnoporus sanguineus.</title>
        <authorList>
            <person name="Buettner E."/>
        </authorList>
    </citation>
    <scope>NUCLEOTIDE SEQUENCE</scope>
    <source>
        <strain evidence="1">CG-C14</strain>
    </source>
</reference>
<evidence type="ECO:0000313" key="2">
    <source>
        <dbReference type="Proteomes" id="UP001144978"/>
    </source>
</evidence>
<keyword evidence="2" id="KW-1185">Reference proteome</keyword>
<dbReference type="EMBL" id="JANSHE010005041">
    <property type="protein sequence ID" value="KAJ2973035.1"/>
    <property type="molecule type" value="Genomic_DNA"/>
</dbReference>
<evidence type="ECO:0000313" key="1">
    <source>
        <dbReference type="EMBL" id="KAJ2973035.1"/>
    </source>
</evidence>
<proteinExistence type="predicted"/>
<gene>
    <name evidence="1" type="ORF">NUW54_g12143</name>
</gene>
<name>A0ACC1N179_9APHY</name>
<protein>
    <submittedName>
        <fullName evidence="1">Uncharacterized protein</fullName>
    </submittedName>
</protein>